<gene>
    <name evidence="1" type="ORF">B0H16DRAFT_1707976</name>
</gene>
<evidence type="ECO:0000313" key="1">
    <source>
        <dbReference type="EMBL" id="KAJ7785729.1"/>
    </source>
</evidence>
<name>A0AAD7P2B9_9AGAR</name>
<reference evidence="1" key="1">
    <citation type="submission" date="2023-03" db="EMBL/GenBank/DDBJ databases">
        <title>Massive genome expansion in bonnet fungi (Mycena s.s.) driven by repeated elements and novel gene families across ecological guilds.</title>
        <authorList>
            <consortium name="Lawrence Berkeley National Laboratory"/>
            <person name="Harder C.B."/>
            <person name="Miyauchi S."/>
            <person name="Viragh M."/>
            <person name="Kuo A."/>
            <person name="Thoen E."/>
            <person name="Andreopoulos B."/>
            <person name="Lu D."/>
            <person name="Skrede I."/>
            <person name="Drula E."/>
            <person name="Henrissat B."/>
            <person name="Morin E."/>
            <person name="Kohler A."/>
            <person name="Barry K."/>
            <person name="LaButti K."/>
            <person name="Morin E."/>
            <person name="Salamov A."/>
            <person name="Lipzen A."/>
            <person name="Mereny Z."/>
            <person name="Hegedus B."/>
            <person name="Baldrian P."/>
            <person name="Stursova M."/>
            <person name="Weitz H."/>
            <person name="Taylor A."/>
            <person name="Grigoriev I.V."/>
            <person name="Nagy L.G."/>
            <person name="Martin F."/>
            <person name="Kauserud H."/>
        </authorList>
    </citation>
    <scope>NUCLEOTIDE SEQUENCE</scope>
    <source>
        <strain evidence="1">CBHHK182m</strain>
    </source>
</reference>
<dbReference type="AlphaFoldDB" id="A0AAD7P2B9"/>
<keyword evidence="2" id="KW-1185">Reference proteome</keyword>
<accession>A0AAD7P2B9</accession>
<proteinExistence type="predicted"/>
<dbReference type="Proteomes" id="UP001215598">
    <property type="component" value="Unassembled WGS sequence"/>
</dbReference>
<evidence type="ECO:0000313" key="2">
    <source>
        <dbReference type="Proteomes" id="UP001215598"/>
    </source>
</evidence>
<sequence length="124" mass="12834">MAAIKLTLKQGAFSSANLAFASPSPAAPPAQPTPTIPVATATASSTSSFVSTVAGLFFFLVNALKTRIIDAMAPFSTSSLWIFTNLETQNGGPSLAEARSTLPTPTHNPPQLPASLFAGRMDIK</sequence>
<protein>
    <submittedName>
        <fullName evidence="1">Uncharacterized protein</fullName>
    </submittedName>
</protein>
<dbReference type="EMBL" id="JARKIB010000001">
    <property type="protein sequence ID" value="KAJ7785729.1"/>
    <property type="molecule type" value="Genomic_DNA"/>
</dbReference>
<organism evidence="1 2">
    <name type="scientific">Mycena metata</name>
    <dbReference type="NCBI Taxonomy" id="1033252"/>
    <lineage>
        <taxon>Eukaryota</taxon>
        <taxon>Fungi</taxon>
        <taxon>Dikarya</taxon>
        <taxon>Basidiomycota</taxon>
        <taxon>Agaricomycotina</taxon>
        <taxon>Agaricomycetes</taxon>
        <taxon>Agaricomycetidae</taxon>
        <taxon>Agaricales</taxon>
        <taxon>Marasmiineae</taxon>
        <taxon>Mycenaceae</taxon>
        <taxon>Mycena</taxon>
    </lineage>
</organism>
<comment type="caution">
    <text evidence="1">The sequence shown here is derived from an EMBL/GenBank/DDBJ whole genome shotgun (WGS) entry which is preliminary data.</text>
</comment>